<evidence type="ECO:0000313" key="2">
    <source>
        <dbReference type="Proteomes" id="UP000241365"/>
    </source>
</evidence>
<proteinExistence type="predicted"/>
<reference evidence="1 2" key="1">
    <citation type="journal article" date="2016" name="Genome Announc.">
        <title>Complete Genome Sequence of a New Megavirus Family Member Isolated from an Inland Water Lake for the First Time in India.</title>
        <authorList>
            <person name="Chatterjee A."/>
            <person name="Ali F."/>
            <person name="Bange D."/>
            <person name="Kondabagil K."/>
        </authorList>
    </citation>
    <scope>NUCLEOTIDE SEQUENCE [LARGE SCALE GENOMIC DNA]</scope>
    <source>
        <strain evidence="1">1</strain>
    </source>
</reference>
<organism evidence="1 2">
    <name type="scientific">Powai lake megavirus</name>
    <dbReference type="NCBI Taxonomy" id="1842663"/>
    <lineage>
        <taxon>Viruses</taxon>
        <taxon>Varidnaviria</taxon>
        <taxon>Bamfordvirae</taxon>
        <taxon>Nucleocytoviricota</taxon>
        <taxon>Megaviricetes</taxon>
        <taxon>Imitervirales</taxon>
        <taxon>Mimiviridae</taxon>
        <taxon>Megamimivirinae</taxon>
        <taxon>Megavirus</taxon>
        <taxon>Megavirus powaiense</taxon>
    </lineage>
</organism>
<dbReference type="EMBL" id="KU877344">
    <property type="protein sequence ID" value="ANB50239.1"/>
    <property type="molecule type" value="Genomic_DNA"/>
</dbReference>
<dbReference type="Proteomes" id="UP000241365">
    <property type="component" value="Segment"/>
</dbReference>
<protein>
    <submittedName>
        <fullName evidence="1">Uncharacterized protein</fullName>
    </submittedName>
</protein>
<sequence length="168" mass="19545">MTTFVFPCEIYHHIATISNMSARHILDWIESDKEFYGPIFLELYDKKKKAEDKIKLQKSIGAKPFIPQSKLDVKFEQETGYEDYDMIPIKIGSVDIGYLLHCETHWAMVCYIPKNKKITMDVIEKFPGYVIDDGSEGLITWVHPDKHVNISQAICEVWEGREFIRANV</sequence>
<dbReference type="GeneID" id="80512601"/>
<name>A0A167R2K4_9VIRU</name>
<keyword evidence="2" id="KW-1185">Reference proteome</keyword>
<accession>A0A167R2K4</accession>
<dbReference type="KEGG" id="vg:80512601"/>
<evidence type="ECO:0000313" key="1">
    <source>
        <dbReference type="EMBL" id="ANB50239.1"/>
    </source>
</evidence>
<dbReference type="RefSeq" id="YP_010775990.1">
    <property type="nucleotide sequence ID" value="NC_075034.1"/>
</dbReference>